<dbReference type="GO" id="GO:0008270">
    <property type="term" value="F:zinc ion binding"/>
    <property type="evidence" value="ECO:0007669"/>
    <property type="project" value="UniProtKB-KW"/>
</dbReference>
<keyword evidence="2 10" id="KW-0812">Transmembrane</keyword>
<name>A0AAD8N4J2_9APIA</name>
<keyword evidence="7 10" id="KW-0472">Membrane</keyword>
<evidence type="ECO:0000313" key="12">
    <source>
        <dbReference type="EMBL" id="KAK1395641.1"/>
    </source>
</evidence>
<organism evidence="12 13">
    <name type="scientific">Heracleum sosnowskyi</name>
    <dbReference type="NCBI Taxonomy" id="360622"/>
    <lineage>
        <taxon>Eukaryota</taxon>
        <taxon>Viridiplantae</taxon>
        <taxon>Streptophyta</taxon>
        <taxon>Embryophyta</taxon>
        <taxon>Tracheophyta</taxon>
        <taxon>Spermatophyta</taxon>
        <taxon>Magnoliopsida</taxon>
        <taxon>eudicotyledons</taxon>
        <taxon>Gunneridae</taxon>
        <taxon>Pentapetalae</taxon>
        <taxon>asterids</taxon>
        <taxon>campanulids</taxon>
        <taxon>Apiales</taxon>
        <taxon>Apiaceae</taxon>
        <taxon>Apioideae</taxon>
        <taxon>apioid superclade</taxon>
        <taxon>Tordylieae</taxon>
        <taxon>Tordyliinae</taxon>
        <taxon>Heracleum</taxon>
    </lineage>
</organism>
<evidence type="ECO:0000256" key="2">
    <source>
        <dbReference type="ARBA" id="ARBA00022692"/>
    </source>
</evidence>
<gene>
    <name evidence="12" type="ORF">POM88_005504</name>
</gene>
<dbReference type="GO" id="GO:0016020">
    <property type="term" value="C:membrane"/>
    <property type="evidence" value="ECO:0007669"/>
    <property type="project" value="UniProtKB-SubCell"/>
</dbReference>
<evidence type="ECO:0000256" key="7">
    <source>
        <dbReference type="ARBA" id="ARBA00023136"/>
    </source>
</evidence>
<evidence type="ECO:0000256" key="4">
    <source>
        <dbReference type="ARBA" id="ARBA00022771"/>
    </source>
</evidence>
<keyword evidence="6 10" id="KW-1133">Transmembrane helix</keyword>
<feature type="transmembrane region" description="Helical" evidence="10">
    <location>
        <begin position="12"/>
        <end position="32"/>
    </location>
</feature>
<dbReference type="SUPFAM" id="SSF57850">
    <property type="entry name" value="RING/U-box"/>
    <property type="match status" value="1"/>
</dbReference>
<proteinExistence type="inferred from homology"/>
<dbReference type="AlphaFoldDB" id="A0AAD8N4J2"/>
<comment type="similarity">
    <text evidence="8">Belongs to the RING-type zinc finger family. ATL subfamily.</text>
</comment>
<dbReference type="InterPro" id="IPR001841">
    <property type="entry name" value="Znf_RING"/>
</dbReference>
<sequence length="203" mass="22931">MVSQPPLPPPPLPLLGIIGLLIVYLVICYLVIDTVDEAAEDGDIESHKFKKISGLSEKELQEAPCFQQTNFIIPTSICGICLDSFANRELCRSFPVCNHVFHKHCIDLWLLKAGSSSLRPLHEGDGSELWNKPYRRIKLNVEAAIFEEDMQFGNSFLVRDFAGMLVTARTHCQMGVVDPELIEVLGIREAVSWLKTRKWVEHE</sequence>
<dbReference type="PANTHER" id="PTHR46539:SF13">
    <property type="entry name" value="RING-TYPE DOMAIN-CONTAINING PROTEIN"/>
    <property type="match status" value="1"/>
</dbReference>
<reference evidence="12" key="2">
    <citation type="submission" date="2023-05" db="EMBL/GenBank/DDBJ databases">
        <authorList>
            <person name="Schelkunov M.I."/>
        </authorList>
    </citation>
    <scope>NUCLEOTIDE SEQUENCE</scope>
    <source>
        <strain evidence="12">Hsosn_3</strain>
        <tissue evidence="12">Leaf</tissue>
    </source>
</reference>
<evidence type="ECO:0000256" key="3">
    <source>
        <dbReference type="ARBA" id="ARBA00022723"/>
    </source>
</evidence>
<evidence type="ECO:0000256" key="10">
    <source>
        <dbReference type="SAM" id="Phobius"/>
    </source>
</evidence>
<dbReference type="EMBL" id="JAUIZM010000002">
    <property type="protein sequence ID" value="KAK1395641.1"/>
    <property type="molecule type" value="Genomic_DNA"/>
</dbReference>
<comment type="caution">
    <text evidence="12">The sequence shown here is derived from an EMBL/GenBank/DDBJ whole genome shotgun (WGS) entry which is preliminary data.</text>
</comment>
<comment type="subcellular location">
    <subcellularLocation>
        <location evidence="1">Membrane</location>
    </subcellularLocation>
</comment>
<keyword evidence="3" id="KW-0479">Metal-binding</keyword>
<reference evidence="12" key="1">
    <citation type="submission" date="2023-02" db="EMBL/GenBank/DDBJ databases">
        <title>Genome of toxic invasive species Heracleum sosnowskyi carries increased number of genes despite the absence of recent whole-genome duplications.</title>
        <authorList>
            <person name="Schelkunov M."/>
            <person name="Shtratnikova V."/>
            <person name="Makarenko M."/>
            <person name="Klepikova A."/>
            <person name="Omelchenko D."/>
            <person name="Novikova G."/>
            <person name="Obukhova E."/>
            <person name="Bogdanov V."/>
            <person name="Penin A."/>
            <person name="Logacheva M."/>
        </authorList>
    </citation>
    <scope>NUCLEOTIDE SEQUENCE</scope>
    <source>
        <strain evidence="12">Hsosn_3</strain>
        <tissue evidence="12">Leaf</tissue>
    </source>
</reference>
<keyword evidence="13" id="KW-1185">Reference proteome</keyword>
<evidence type="ECO:0000256" key="5">
    <source>
        <dbReference type="ARBA" id="ARBA00022833"/>
    </source>
</evidence>
<dbReference type="InterPro" id="IPR013083">
    <property type="entry name" value="Znf_RING/FYVE/PHD"/>
</dbReference>
<evidence type="ECO:0000313" key="13">
    <source>
        <dbReference type="Proteomes" id="UP001237642"/>
    </source>
</evidence>
<keyword evidence="5" id="KW-0862">Zinc</keyword>
<evidence type="ECO:0000256" key="6">
    <source>
        <dbReference type="ARBA" id="ARBA00022989"/>
    </source>
</evidence>
<protein>
    <recommendedName>
        <fullName evidence="11">RING-type domain-containing protein</fullName>
    </recommendedName>
</protein>
<keyword evidence="4 9" id="KW-0863">Zinc-finger</keyword>
<accession>A0AAD8N4J2</accession>
<evidence type="ECO:0000259" key="11">
    <source>
        <dbReference type="PROSITE" id="PS50089"/>
    </source>
</evidence>
<evidence type="ECO:0000256" key="8">
    <source>
        <dbReference type="ARBA" id="ARBA00024209"/>
    </source>
</evidence>
<dbReference type="Gene3D" id="3.30.40.10">
    <property type="entry name" value="Zinc/RING finger domain, C3HC4 (zinc finger)"/>
    <property type="match status" value="1"/>
</dbReference>
<evidence type="ECO:0000256" key="1">
    <source>
        <dbReference type="ARBA" id="ARBA00004370"/>
    </source>
</evidence>
<dbReference type="PROSITE" id="PS50089">
    <property type="entry name" value="ZF_RING_2"/>
    <property type="match status" value="1"/>
</dbReference>
<feature type="domain" description="RING-type" evidence="11">
    <location>
        <begin position="78"/>
        <end position="123"/>
    </location>
</feature>
<evidence type="ECO:0000256" key="9">
    <source>
        <dbReference type="PROSITE-ProRule" id="PRU00175"/>
    </source>
</evidence>
<dbReference type="PANTHER" id="PTHR46539">
    <property type="entry name" value="E3 UBIQUITIN-PROTEIN LIGASE ATL42"/>
    <property type="match status" value="1"/>
</dbReference>
<dbReference type="Pfam" id="PF13639">
    <property type="entry name" value="zf-RING_2"/>
    <property type="match status" value="1"/>
</dbReference>
<dbReference type="Proteomes" id="UP001237642">
    <property type="component" value="Unassembled WGS sequence"/>
</dbReference>